<gene>
    <name evidence="2" type="ORF">BTMF_LOCUS10997</name>
</gene>
<protein>
    <submittedName>
        <fullName evidence="2">Uncharacterized protein</fullName>
    </submittedName>
</protein>
<name>A0A3P7W2F3_9BILA</name>
<evidence type="ECO:0000256" key="1">
    <source>
        <dbReference type="SAM" id="Phobius"/>
    </source>
</evidence>
<evidence type="ECO:0000313" key="3">
    <source>
        <dbReference type="Proteomes" id="UP000280834"/>
    </source>
</evidence>
<feature type="transmembrane region" description="Helical" evidence="1">
    <location>
        <begin position="6"/>
        <end position="24"/>
    </location>
</feature>
<dbReference type="Proteomes" id="UP000280834">
    <property type="component" value="Unassembled WGS sequence"/>
</dbReference>
<sequence length="46" mass="5515">MNSILLFIYCLVCCFFFYISFIMVHQTDGVTCKAFLFMRKIFDKLC</sequence>
<organism evidence="2 3">
    <name type="scientific">Brugia timori</name>
    <dbReference type="NCBI Taxonomy" id="42155"/>
    <lineage>
        <taxon>Eukaryota</taxon>
        <taxon>Metazoa</taxon>
        <taxon>Ecdysozoa</taxon>
        <taxon>Nematoda</taxon>
        <taxon>Chromadorea</taxon>
        <taxon>Rhabditida</taxon>
        <taxon>Spirurina</taxon>
        <taxon>Spiruromorpha</taxon>
        <taxon>Filarioidea</taxon>
        <taxon>Onchocercidae</taxon>
        <taxon>Brugia</taxon>
    </lineage>
</organism>
<reference evidence="2 3" key="1">
    <citation type="submission" date="2018-11" db="EMBL/GenBank/DDBJ databases">
        <authorList>
            <consortium name="Pathogen Informatics"/>
        </authorList>
    </citation>
    <scope>NUCLEOTIDE SEQUENCE [LARGE SCALE GENOMIC DNA]</scope>
</reference>
<dbReference type="EMBL" id="UZAG01017970">
    <property type="protein sequence ID" value="VDO37523.1"/>
    <property type="molecule type" value="Genomic_DNA"/>
</dbReference>
<proteinExistence type="predicted"/>
<keyword evidence="1" id="KW-1133">Transmembrane helix</keyword>
<dbReference type="AlphaFoldDB" id="A0A3P7W2F3"/>
<accession>A0A3P7W2F3</accession>
<keyword evidence="3" id="KW-1185">Reference proteome</keyword>
<keyword evidence="1" id="KW-0812">Transmembrane</keyword>
<keyword evidence="1" id="KW-0472">Membrane</keyword>
<evidence type="ECO:0000313" key="2">
    <source>
        <dbReference type="EMBL" id="VDO37523.1"/>
    </source>
</evidence>